<sequence>MKPTPKLFGALFVAMAVVCAATLVTAAVRLSAADKKVSQLGDDLDHARLELRSSREEADIADGQNAEALRTAREHIATTSPQDLARGLTDIYFDLPMYSCDGGDDNCDRDKRVAVSLQLSRCSSGTPFCVAGSRWISGFYALTLNGDTWSARGTAVNGRAACFAVPTSGAAWAFTAQVTGAQYSISGGWKVTKAYITFSATIPATSCSATTIWWKGTVPLR</sequence>
<keyword evidence="1" id="KW-0732">Signal</keyword>
<evidence type="ECO:0000313" key="2">
    <source>
        <dbReference type="EMBL" id="GAA1569251.1"/>
    </source>
</evidence>
<evidence type="ECO:0008006" key="4">
    <source>
        <dbReference type="Google" id="ProtNLM"/>
    </source>
</evidence>
<protein>
    <recommendedName>
        <fullName evidence="4">Secreted protein</fullName>
    </recommendedName>
</protein>
<feature type="chain" id="PRO_5046257309" description="Secreted protein" evidence="1">
    <location>
        <begin position="27"/>
        <end position="221"/>
    </location>
</feature>
<dbReference type="EMBL" id="BAAAQD010000041">
    <property type="protein sequence ID" value="GAA1569251.1"/>
    <property type="molecule type" value="Genomic_DNA"/>
</dbReference>
<evidence type="ECO:0000256" key="1">
    <source>
        <dbReference type="SAM" id="SignalP"/>
    </source>
</evidence>
<reference evidence="3" key="1">
    <citation type="journal article" date="2019" name="Int. J. Syst. Evol. Microbiol.">
        <title>The Global Catalogue of Microorganisms (GCM) 10K type strain sequencing project: providing services to taxonomists for standard genome sequencing and annotation.</title>
        <authorList>
            <consortium name="The Broad Institute Genomics Platform"/>
            <consortium name="The Broad Institute Genome Sequencing Center for Infectious Disease"/>
            <person name="Wu L."/>
            <person name="Ma J."/>
        </authorList>
    </citation>
    <scope>NUCLEOTIDE SEQUENCE [LARGE SCALE GENOMIC DNA]</scope>
    <source>
        <strain evidence="3">JCM 15933</strain>
    </source>
</reference>
<name>A0ABP4NWI5_9ACTN</name>
<comment type="caution">
    <text evidence="2">The sequence shown here is derived from an EMBL/GenBank/DDBJ whole genome shotgun (WGS) entry which is preliminary data.</text>
</comment>
<dbReference type="Proteomes" id="UP001501470">
    <property type="component" value="Unassembled WGS sequence"/>
</dbReference>
<accession>A0ABP4NWI5</accession>
<proteinExistence type="predicted"/>
<keyword evidence="3" id="KW-1185">Reference proteome</keyword>
<gene>
    <name evidence="2" type="ORF">GCM10009827_108800</name>
</gene>
<evidence type="ECO:0000313" key="3">
    <source>
        <dbReference type="Proteomes" id="UP001501470"/>
    </source>
</evidence>
<organism evidence="2 3">
    <name type="scientific">Dactylosporangium maewongense</name>
    <dbReference type="NCBI Taxonomy" id="634393"/>
    <lineage>
        <taxon>Bacteria</taxon>
        <taxon>Bacillati</taxon>
        <taxon>Actinomycetota</taxon>
        <taxon>Actinomycetes</taxon>
        <taxon>Micromonosporales</taxon>
        <taxon>Micromonosporaceae</taxon>
        <taxon>Dactylosporangium</taxon>
    </lineage>
</organism>
<feature type="signal peptide" evidence="1">
    <location>
        <begin position="1"/>
        <end position="26"/>
    </location>
</feature>
<dbReference type="RefSeq" id="WP_344513879.1">
    <property type="nucleotide sequence ID" value="NZ_BAAAQD010000041.1"/>
</dbReference>